<accession>A0ABW2NY16</accession>
<dbReference type="PANTHER" id="PTHR10953">
    <property type="entry name" value="UBIQUITIN-ACTIVATING ENZYME E1"/>
    <property type="match status" value="1"/>
</dbReference>
<dbReference type="PANTHER" id="PTHR10953:SF102">
    <property type="entry name" value="ADENYLYLTRANSFERASE AND SULFURTRANSFERASE MOCS3"/>
    <property type="match status" value="1"/>
</dbReference>
<dbReference type="InterPro" id="IPR035985">
    <property type="entry name" value="Ubiquitin-activating_enz"/>
</dbReference>
<dbReference type="InterPro" id="IPR000594">
    <property type="entry name" value="ThiF_NAD_FAD-bd"/>
</dbReference>
<dbReference type="RefSeq" id="WP_380825515.1">
    <property type="nucleotide sequence ID" value="NZ_JBHTCG010000004.1"/>
</dbReference>
<name>A0ABW2NY16_9ACTN</name>
<keyword evidence="3" id="KW-1185">Reference proteome</keyword>
<protein>
    <submittedName>
        <fullName evidence="2">HesA/MoeB/ThiF family protein</fullName>
    </submittedName>
</protein>
<gene>
    <name evidence="2" type="ORF">ACFQSB_08840</name>
</gene>
<dbReference type="InterPro" id="IPR045886">
    <property type="entry name" value="ThiF/MoeB/HesA"/>
</dbReference>
<evidence type="ECO:0000259" key="1">
    <source>
        <dbReference type="Pfam" id="PF00899"/>
    </source>
</evidence>
<feature type="domain" description="THIF-type NAD/FAD binding fold" evidence="1">
    <location>
        <begin position="121"/>
        <end position="336"/>
    </location>
</feature>
<organism evidence="2 3">
    <name type="scientific">Sphaerisporangium rhizosphaerae</name>
    <dbReference type="NCBI Taxonomy" id="2269375"/>
    <lineage>
        <taxon>Bacteria</taxon>
        <taxon>Bacillati</taxon>
        <taxon>Actinomycetota</taxon>
        <taxon>Actinomycetes</taxon>
        <taxon>Streptosporangiales</taxon>
        <taxon>Streptosporangiaceae</taxon>
        <taxon>Sphaerisporangium</taxon>
    </lineage>
</organism>
<reference evidence="3" key="1">
    <citation type="journal article" date="2019" name="Int. J. Syst. Evol. Microbiol.">
        <title>The Global Catalogue of Microorganisms (GCM) 10K type strain sequencing project: providing services to taxonomists for standard genome sequencing and annotation.</title>
        <authorList>
            <consortium name="The Broad Institute Genomics Platform"/>
            <consortium name="The Broad Institute Genome Sequencing Center for Infectious Disease"/>
            <person name="Wu L."/>
            <person name="Ma J."/>
        </authorList>
    </citation>
    <scope>NUCLEOTIDE SEQUENCE [LARGE SCALE GENOMIC DNA]</scope>
    <source>
        <strain evidence="3">CECT 7649</strain>
    </source>
</reference>
<proteinExistence type="predicted"/>
<dbReference type="Proteomes" id="UP001596496">
    <property type="component" value="Unassembled WGS sequence"/>
</dbReference>
<evidence type="ECO:0000313" key="2">
    <source>
        <dbReference type="EMBL" id="MFC7382307.1"/>
    </source>
</evidence>
<comment type="caution">
    <text evidence="2">The sequence shown here is derived from an EMBL/GenBank/DDBJ whole genome shotgun (WGS) entry which is preliminary data.</text>
</comment>
<dbReference type="Gene3D" id="3.40.50.720">
    <property type="entry name" value="NAD(P)-binding Rossmann-like Domain"/>
    <property type="match status" value="1"/>
</dbReference>
<evidence type="ECO:0000313" key="3">
    <source>
        <dbReference type="Proteomes" id="UP001596496"/>
    </source>
</evidence>
<sequence>MRLPRVKPEHAPYRLDGGLVRIGGDVYGPAHEIKDPNGWVWTALEAMNGTRTCADVTALLLAGFPELTRRDAESIVARLLGSGHIEDAGTAEAPELTPRERDRYSRGQAFFRWADLTPREHGWDAQLRLRRSRVLVVGVGGVGACAAQALAASGAGVLRLVDDDRVELANLNRQLLFTEADIGRPKVEVAVERLSRLNSDIEVSGAVLRVRSERDLAALLPGFDVVAMCADEPKGEDGIRVWAGRACFAAGIPWVGGGYSGPLVTTGVFAPGRGACYECMQRIEDRRRAGPGHGPPGAAGRPVHLGGPGAIATSAGMCGHMVAHGVIRLITEVPPVTACYIQGTNLVAPEQPIFGEFPQGEPGCAVCTR</sequence>
<dbReference type="SUPFAM" id="SSF69572">
    <property type="entry name" value="Activating enzymes of the ubiquitin-like proteins"/>
    <property type="match status" value="1"/>
</dbReference>
<dbReference type="EMBL" id="JBHTCG010000004">
    <property type="protein sequence ID" value="MFC7382307.1"/>
    <property type="molecule type" value="Genomic_DNA"/>
</dbReference>
<dbReference type="Pfam" id="PF00899">
    <property type="entry name" value="ThiF"/>
    <property type="match status" value="1"/>
</dbReference>